<dbReference type="InterPro" id="IPR046335">
    <property type="entry name" value="LacI/GalR-like_sensor"/>
</dbReference>
<feature type="domain" description="HTH lacI-type" evidence="5">
    <location>
        <begin position="20"/>
        <end position="73"/>
    </location>
</feature>
<feature type="region of interest" description="Disordered" evidence="4">
    <location>
        <begin position="343"/>
        <end position="377"/>
    </location>
</feature>
<comment type="caution">
    <text evidence="6">The sequence shown here is derived from an EMBL/GenBank/DDBJ whole genome shotgun (WGS) entry which is preliminary data.</text>
</comment>
<reference evidence="6" key="1">
    <citation type="submission" date="2017-12" db="EMBL/GenBank/DDBJ databases">
        <title>Sequencing the genomes of 1000 Actinobacteria strains.</title>
        <authorList>
            <person name="Klenk H.-P."/>
        </authorList>
    </citation>
    <scope>NUCLEOTIDE SEQUENCE [LARGE SCALE GENOMIC DNA]</scope>
    <source>
        <strain evidence="6">DSM 44228</strain>
    </source>
</reference>
<dbReference type="AlphaFoldDB" id="A0A2N3Y681"/>
<evidence type="ECO:0000313" key="6">
    <source>
        <dbReference type="EMBL" id="PKW18420.1"/>
    </source>
</evidence>
<keyword evidence="1" id="KW-0805">Transcription regulation</keyword>
<dbReference type="Gene3D" id="3.40.50.2300">
    <property type="match status" value="2"/>
</dbReference>
<dbReference type="Pfam" id="PF13377">
    <property type="entry name" value="Peripla_BP_3"/>
    <property type="match status" value="1"/>
</dbReference>
<evidence type="ECO:0000256" key="1">
    <source>
        <dbReference type="ARBA" id="ARBA00023015"/>
    </source>
</evidence>
<dbReference type="GO" id="GO:0000976">
    <property type="term" value="F:transcription cis-regulatory region binding"/>
    <property type="evidence" value="ECO:0007669"/>
    <property type="project" value="TreeGrafter"/>
</dbReference>
<dbReference type="InterPro" id="IPR010982">
    <property type="entry name" value="Lambda_DNA-bd_dom_sf"/>
</dbReference>
<proteinExistence type="predicted"/>
<dbReference type="PANTHER" id="PTHR30146">
    <property type="entry name" value="LACI-RELATED TRANSCRIPTIONAL REPRESSOR"/>
    <property type="match status" value="1"/>
</dbReference>
<dbReference type="EMBL" id="PJNB01000001">
    <property type="protein sequence ID" value="PKW18420.1"/>
    <property type="molecule type" value="Genomic_DNA"/>
</dbReference>
<dbReference type="PROSITE" id="PS50932">
    <property type="entry name" value="HTH_LACI_2"/>
    <property type="match status" value="1"/>
</dbReference>
<dbReference type="SUPFAM" id="SSF47413">
    <property type="entry name" value="lambda repressor-like DNA-binding domains"/>
    <property type="match status" value="1"/>
</dbReference>
<protein>
    <submittedName>
        <fullName evidence="6">LacI family transcriptional regulator</fullName>
    </submittedName>
</protein>
<dbReference type="InterPro" id="IPR028082">
    <property type="entry name" value="Peripla_BP_I"/>
</dbReference>
<dbReference type="GO" id="GO:0003700">
    <property type="term" value="F:DNA-binding transcription factor activity"/>
    <property type="evidence" value="ECO:0007669"/>
    <property type="project" value="TreeGrafter"/>
</dbReference>
<dbReference type="SUPFAM" id="SSF53822">
    <property type="entry name" value="Periplasmic binding protein-like I"/>
    <property type="match status" value="1"/>
</dbReference>
<gene>
    <name evidence="6" type="ORF">A8926_6501</name>
</gene>
<evidence type="ECO:0000313" key="7">
    <source>
        <dbReference type="Proteomes" id="UP000233786"/>
    </source>
</evidence>
<organism evidence="6 7">
    <name type="scientific">Saccharopolyspora spinosa</name>
    <dbReference type="NCBI Taxonomy" id="60894"/>
    <lineage>
        <taxon>Bacteria</taxon>
        <taxon>Bacillati</taxon>
        <taxon>Actinomycetota</taxon>
        <taxon>Actinomycetes</taxon>
        <taxon>Pseudonocardiales</taxon>
        <taxon>Pseudonocardiaceae</taxon>
        <taxon>Saccharopolyspora</taxon>
    </lineage>
</organism>
<evidence type="ECO:0000256" key="2">
    <source>
        <dbReference type="ARBA" id="ARBA00023125"/>
    </source>
</evidence>
<name>A0A2N3Y681_SACSN</name>
<accession>A0A2N3Y681</accession>
<evidence type="ECO:0000259" key="5">
    <source>
        <dbReference type="PROSITE" id="PS50932"/>
    </source>
</evidence>
<sequence length="377" mass="39958">MTSGPGREPSKAVTRPDAGTMAEIAEATGFSISTVSRALNRPELVAENTRKKVLKVADELSFHPNRAASGLRSGSHRCLALLVGDISQPWYSMIAKSVDTVCAEHSFALQLKSFGHDQAKALSYLARIPYEGVDGIIINTGDDLGSPEIRAQLARIAERGIHVVTIGQTIPGLDVPTILYDDYCGAEEATAHLVEDWGVPLVFLGAIRGSVPAENRWQGFSSVVRRHGQADGIRIVTDGYDYKAGYSAMSAHLRVGPWPKGVLASNDQLAVGAIRAITDLGGTVGTDIAVVGFGDLDFAPYLVPPLSSVSGSVQEIAGAATNRLISLVKGEAQGNAMPPITVPRKLVIRESSQPPPSAGTADWEKPGERHQREGANP</sequence>
<dbReference type="CDD" id="cd01392">
    <property type="entry name" value="HTH_LacI"/>
    <property type="match status" value="1"/>
</dbReference>
<dbReference type="PANTHER" id="PTHR30146:SF120">
    <property type="entry name" value="ALANINE RACEMASE"/>
    <property type="match status" value="1"/>
</dbReference>
<keyword evidence="3" id="KW-0804">Transcription</keyword>
<dbReference type="InterPro" id="IPR000843">
    <property type="entry name" value="HTH_LacI"/>
</dbReference>
<dbReference type="Pfam" id="PF00356">
    <property type="entry name" value="LacI"/>
    <property type="match status" value="1"/>
</dbReference>
<evidence type="ECO:0000256" key="4">
    <source>
        <dbReference type="SAM" id="MobiDB-lite"/>
    </source>
</evidence>
<feature type="compositionally biased region" description="Basic and acidic residues" evidence="4">
    <location>
        <begin position="362"/>
        <end position="377"/>
    </location>
</feature>
<dbReference type="Proteomes" id="UP000233786">
    <property type="component" value="Unassembled WGS sequence"/>
</dbReference>
<dbReference type="SMART" id="SM00354">
    <property type="entry name" value="HTH_LACI"/>
    <property type="match status" value="1"/>
</dbReference>
<dbReference type="Gene3D" id="1.10.260.40">
    <property type="entry name" value="lambda repressor-like DNA-binding domains"/>
    <property type="match status" value="1"/>
</dbReference>
<evidence type="ECO:0000256" key="3">
    <source>
        <dbReference type="ARBA" id="ARBA00023163"/>
    </source>
</evidence>
<keyword evidence="2" id="KW-0238">DNA-binding</keyword>
<dbReference type="STRING" id="994479.GCA_000194155_04471"/>
<keyword evidence="7" id="KW-1185">Reference proteome</keyword>
<dbReference type="CDD" id="cd06267">
    <property type="entry name" value="PBP1_LacI_sugar_binding-like"/>
    <property type="match status" value="1"/>
</dbReference>